<accession>A0AAE0P1E0</accession>
<evidence type="ECO:0000313" key="1">
    <source>
        <dbReference type="EMBL" id="KAK3391558.1"/>
    </source>
</evidence>
<proteinExistence type="predicted"/>
<keyword evidence="2" id="KW-1185">Reference proteome</keyword>
<gene>
    <name evidence="1" type="ORF">B0T20DRAFT_363150</name>
</gene>
<protein>
    <submittedName>
        <fullName evidence="1">Uncharacterized protein</fullName>
    </submittedName>
</protein>
<sequence length="55" mass="6754">IFYLINLKILYYNVAKLYNRIKITLKIEERYKIIVFQELGRIFLGNIFNSKVFCY</sequence>
<reference evidence="1" key="1">
    <citation type="journal article" date="2023" name="Mol. Phylogenet. Evol.">
        <title>Genome-scale phylogeny and comparative genomics of the fungal order Sordariales.</title>
        <authorList>
            <person name="Hensen N."/>
            <person name="Bonometti L."/>
            <person name="Westerberg I."/>
            <person name="Brannstrom I.O."/>
            <person name="Guillou S."/>
            <person name="Cros-Aarteil S."/>
            <person name="Calhoun S."/>
            <person name="Haridas S."/>
            <person name="Kuo A."/>
            <person name="Mondo S."/>
            <person name="Pangilinan J."/>
            <person name="Riley R."/>
            <person name="LaButti K."/>
            <person name="Andreopoulos B."/>
            <person name="Lipzen A."/>
            <person name="Chen C."/>
            <person name="Yan M."/>
            <person name="Daum C."/>
            <person name="Ng V."/>
            <person name="Clum A."/>
            <person name="Steindorff A."/>
            <person name="Ohm R.A."/>
            <person name="Martin F."/>
            <person name="Silar P."/>
            <person name="Natvig D.O."/>
            <person name="Lalanne C."/>
            <person name="Gautier V."/>
            <person name="Ament-Velasquez S.L."/>
            <person name="Kruys A."/>
            <person name="Hutchinson M.I."/>
            <person name="Powell A.J."/>
            <person name="Barry K."/>
            <person name="Miller A.N."/>
            <person name="Grigoriev I.V."/>
            <person name="Debuchy R."/>
            <person name="Gladieux P."/>
            <person name="Hiltunen Thoren M."/>
            <person name="Johannesson H."/>
        </authorList>
    </citation>
    <scope>NUCLEOTIDE SEQUENCE</scope>
    <source>
        <strain evidence="1">FGSC 1904</strain>
    </source>
</reference>
<name>A0AAE0P1E0_SORBR</name>
<comment type="caution">
    <text evidence="1">The sequence shown here is derived from an EMBL/GenBank/DDBJ whole genome shotgun (WGS) entry which is preliminary data.</text>
</comment>
<dbReference type="AlphaFoldDB" id="A0AAE0P1E0"/>
<feature type="non-terminal residue" evidence="1">
    <location>
        <position position="1"/>
    </location>
</feature>
<dbReference type="Proteomes" id="UP001281003">
    <property type="component" value="Unassembled WGS sequence"/>
</dbReference>
<evidence type="ECO:0000313" key="2">
    <source>
        <dbReference type="Proteomes" id="UP001281003"/>
    </source>
</evidence>
<reference evidence="1" key="2">
    <citation type="submission" date="2023-07" db="EMBL/GenBank/DDBJ databases">
        <authorList>
            <consortium name="Lawrence Berkeley National Laboratory"/>
            <person name="Haridas S."/>
            <person name="Hensen N."/>
            <person name="Bonometti L."/>
            <person name="Westerberg I."/>
            <person name="Brannstrom I.O."/>
            <person name="Guillou S."/>
            <person name="Cros-Aarteil S."/>
            <person name="Calhoun S."/>
            <person name="Kuo A."/>
            <person name="Mondo S."/>
            <person name="Pangilinan J."/>
            <person name="Riley R."/>
            <person name="LaButti K."/>
            <person name="Andreopoulos B."/>
            <person name="Lipzen A."/>
            <person name="Chen C."/>
            <person name="Yanf M."/>
            <person name="Daum C."/>
            <person name="Ng V."/>
            <person name="Clum A."/>
            <person name="Steindorff A."/>
            <person name="Ohm R."/>
            <person name="Martin F."/>
            <person name="Silar P."/>
            <person name="Natvig D."/>
            <person name="Lalanne C."/>
            <person name="Gautier V."/>
            <person name="Ament-velasquez S.L."/>
            <person name="Kruys A."/>
            <person name="Hutchinson M.I."/>
            <person name="Powell A.J."/>
            <person name="Barry K."/>
            <person name="Miller A.N."/>
            <person name="Grigoriev I.V."/>
            <person name="Debuchy R."/>
            <person name="Gladieux P."/>
            <person name="Thoren M.H."/>
            <person name="Johannesson H."/>
        </authorList>
    </citation>
    <scope>NUCLEOTIDE SEQUENCE</scope>
    <source>
        <strain evidence="1">FGSC 1904</strain>
    </source>
</reference>
<dbReference type="EMBL" id="JAUTDP010000013">
    <property type="protein sequence ID" value="KAK3391558.1"/>
    <property type="molecule type" value="Genomic_DNA"/>
</dbReference>
<organism evidence="1 2">
    <name type="scientific">Sordaria brevicollis</name>
    <dbReference type="NCBI Taxonomy" id="83679"/>
    <lineage>
        <taxon>Eukaryota</taxon>
        <taxon>Fungi</taxon>
        <taxon>Dikarya</taxon>
        <taxon>Ascomycota</taxon>
        <taxon>Pezizomycotina</taxon>
        <taxon>Sordariomycetes</taxon>
        <taxon>Sordariomycetidae</taxon>
        <taxon>Sordariales</taxon>
        <taxon>Sordariaceae</taxon>
        <taxon>Sordaria</taxon>
    </lineage>
</organism>